<dbReference type="Pfam" id="PF01479">
    <property type="entry name" value="S4"/>
    <property type="match status" value="1"/>
</dbReference>
<feature type="domain" description="RNA-binding S4" evidence="6">
    <location>
        <begin position="30"/>
        <end position="95"/>
    </location>
</feature>
<protein>
    <recommendedName>
        <fullName evidence="5">Pseudouridine synthase</fullName>
        <ecNumber evidence="5">5.4.99.-</ecNumber>
    </recommendedName>
</protein>
<dbReference type="CDD" id="cd00165">
    <property type="entry name" value="S4"/>
    <property type="match status" value="1"/>
</dbReference>
<evidence type="ECO:0000259" key="6">
    <source>
        <dbReference type="SMART" id="SM00363"/>
    </source>
</evidence>
<dbReference type="AlphaFoldDB" id="A0A5B8VVN5"/>
<evidence type="ECO:0000256" key="2">
    <source>
        <dbReference type="ARBA" id="ARBA00023235"/>
    </source>
</evidence>
<dbReference type="InterPro" id="IPR006224">
    <property type="entry name" value="PsdUridine_synth_RluA-like_CS"/>
</dbReference>
<comment type="function">
    <text evidence="5">Responsible for synthesis of pseudouridine from uracil.</text>
</comment>
<dbReference type="GO" id="GO:0000455">
    <property type="term" value="P:enzyme-directed rRNA pseudouridine synthesis"/>
    <property type="evidence" value="ECO:0007669"/>
    <property type="project" value="TreeGrafter"/>
</dbReference>
<dbReference type="RefSeq" id="WP_147052728.1">
    <property type="nucleotide sequence ID" value="NZ_CP042437.1"/>
</dbReference>
<accession>A0A5B8VVN5</accession>
<comment type="similarity">
    <text evidence="1 5">Belongs to the pseudouridine synthase RluA family.</text>
</comment>
<dbReference type="PROSITE" id="PS01129">
    <property type="entry name" value="PSI_RLU"/>
    <property type="match status" value="1"/>
</dbReference>
<evidence type="ECO:0000313" key="8">
    <source>
        <dbReference type="Proteomes" id="UP000321362"/>
    </source>
</evidence>
<dbReference type="EMBL" id="CP042437">
    <property type="protein sequence ID" value="QEC75560.1"/>
    <property type="molecule type" value="Genomic_DNA"/>
</dbReference>
<dbReference type="Gene3D" id="3.10.290.10">
    <property type="entry name" value="RNA-binding S4 domain"/>
    <property type="match status" value="1"/>
</dbReference>
<dbReference type="SUPFAM" id="SSF55120">
    <property type="entry name" value="Pseudouridine synthase"/>
    <property type="match status" value="1"/>
</dbReference>
<feature type="active site" evidence="3">
    <location>
        <position position="155"/>
    </location>
</feature>
<keyword evidence="2 5" id="KW-0413">Isomerase</keyword>
<dbReference type="FunFam" id="3.10.290.10:FF:000016">
    <property type="entry name" value="Pseudouridine synthase"/>
    <property type="match status" value="1"/>
</dbReference>
<sequence length="351" mass="40239">MAYEPELIEQEEQDLFEHLRVVVDKGQSLLRIDKFLMHRVENASRNRIQNAIELGNVLVNDKPIKSSYRVKPLDVISVVLPHPPRDTEVYPENIPINIVYEDDDVLVVDKAAGMVVHPGYNNYTGTLVNALVYHFQQLPTLPGNDGRPGLVHRIDKDTSGLLLISKNERSMSWLAKQFFDHTITRKYIALVWGDLVEDGTITGYIGRSIADRRVMSIYDDPEKGKWSVTHYKVLERMGYVTLIECQLETGRTHQIRAHMRHIGHPLFSDATYGGDKILKGTVFSKYKQFVENCFELMPRQALHAQTLGFLHPTQKKQVLFESPLPPDFESVLLKWRRYTAGDNQANTNSEE</sequence>
<dbReference type="EC" id="5.4.99.-" evidence="5"/>
<dbReference type="CDD" id="cd02869">
    <property type="entry name" value="PseudoU_synth_RluA_like"/>
    <property type="match status" value="1"/>
</dbReference>
<reference evidence="7 8" key="1">
    <citation type="journal article" date="2013" name="J. Microbiol.">
        <title>Mucilaginibacter ginsenosidivorax sp. nov., with ginsenoside converting activity isolated from sediment.</title>
        <authorList>
            <person name="Kim J.K."/>
            <person name="Choi T.E."/>
            <person name="Liu Q.M."/>
            <person name="Park H.Y."/>
            <person name="Yi T.H."/>
            <person name="Yoon M.H."/>
            <person name="Kim S.C."/>
            <person name="Im W.T."/>
        </authorList>
    </citation>
    <scope>NUCLEOTIDE SEQUENCE [LARGE SCALE GENOMIC DNA]</scope>
    <source>
        <strain evidence="7 8">KHI28</strain>
    </source>
</reference>
<dbReference type="InterPro" id="IPR002942">
    <property type="entry name" value="S4_RNA-bd"/>
</dbReference>
<dbReference type="OrthoDB" id="9796412at2"/>
<dbReference type="InterPro" id="IPR036986">
    <property type="entry name" value="S4_RNA-bd_sf"/>
</dbReference>
<dbReference type="InterPro" id="IPR006145">
    <property type="entry name" value="PsdUridine_synth_RsuA/RluA"/>
</dbReference>
<dbReference type="InterPro" id="IPR050188">
    <property type="entry name" value="RluA_PseudoU_synthase"/>
</dbReference>
<dbReference type="Proteomes" id="UP000321362">
    <property type="component" value="Chromosome"/>
</dbReference>
<gene>
    <name evidence="7" type="ORF">FSB76_06215</name>
</gene>
<name>A0A5B8VVN5_9SPHI</name>
<dbReference type="GO" id="GO:0120159">
    <property type="term" value="F:rRNA pseudouridine synthase activity"/>
    <property type="evidence" value="ECO:0007669"/>
    <property type="project" value="UniProtKB-ARBA"/>
</dbReference>
<dbReference type="Pfam" id="PF00849">
    <property type="entry name" value="PseudoU_synth_2"/>
    <property type="match status" value="1"/>
</dbReference>
<dbReference type="Gene3D" id="3.30.2350.10">
    <property type="entry name" value="Pseudouridine synthase"/>
    <property type="match status" value="1"/>
</dbReference>
<dbReference type="InterPro" id="IPR006225">
    <property type="entry name" value="PsdUridine_synth_RluC/D"/>
</dbReference>
<dbReference type="GO" id="GO:0003723">
    <property type="term" value="F:RNA binding"/>
    <property type="evidence" value="ECO:0007669"/>
    <property type="project" value="UniProtKB-KW"/>
</dbReference>
<evidence type="ECO:0000313" key="7">
    <source>
        <dbReference type="EMBL" id="QEC75560.1"/>
    </source>
</evidence>
<keyword evidence="8" id="KW-1185">Reference proteome</keyword>
<keyword evidence="4" id="KW-0694">RNA-binding</keyword>
<dbReference type="SMART" id="SM00363">
    <property type="entry name" value="S4"/>
    <property type="match status" value="1"/>
</dbReference>
<dbReference type="SUPFAM" id="SSF55174">
    <property type="entry name" value="Alpha-L RNA-binding motif"/>
    <property type="match status" value="1"/>
</dbReference>
<dbReference type="PANTHER" id="PTHR21600">
    <property type="entry name" value="MITOCHONDRIAL RNA PSEUDOURIDINE SYNTHASE"/>
    <property type="match status" value="1"/>
</dbReference>
<dbReference type="PANTHER" id="PTHR21600:SF44">
    <property type="entry name" value="RIBOSOMAL LARGE SUBUNIT PSEUDOURIDINE SYNTHASE D"/>
    <property type="match status" value="1"/>
</dbReference>
<comment type="catalytic activity">
    <reaction evidence="5">
        <text>a uridine in RNA = a pseudouridine in RNA</text>
        <dbReference type="Rhea" id="RHEA:48348"/>
        <dbReference type="Rhea" id="RHEA-COMP:12068"/>
        <dbReference type="Rhea" id="RHEA-COMP:12069"/>
        <dbReference type="ChEBI" id="CHEBI:65314"/>
        <dbReference type="ChEBI" id="CHEBI:65315"/>
    </reaction>
</comment>
<evidence type="ECO:0000256" key="5">
    <source>
        <dbReference type="RuleBase" id="RU362028"/>
    </source>
</evidence>
<evidence type="ECO:0000256" key="1">
    <source>
        <dbReference type="ARBA" id="ARBA00010876"/>
    </source>
</evidence>
<dbReference type="InterPro" id="IPR020103">
    <property type="entry name" value="PsdUridine_synth_cat_dom_sf"/>
</dbReference>
<organism evidence="7 8">
    <name type="scientific">Mucilaginibacter ginsenosidivorax</name>
    <dbReference type="NCBI Taxonomy" id="862126"/>
    <lineage>
        <taxon>Bacteria</taxon>
        <taxon>Pseudomonadati</taxon>
        <taxon>Bacteroidota</taxon>
        <taxon>Sphingobacteriia</taxon>
        <taxon>Sphingobacteriales</taxon>
        <taxon>Sphingobacteriaceae</taxon>
        <taxon>Mucilaginibacter</taxon>
    </lineage>
</organism>
<dbReference type="KEGG" id="mgk:FSB76_06215"/>
<dbReference type="PROSITE" id="PS50889">
    <property type="entry name" value="S4"/>
    <property type="match status" value="1"/>
</dbReference>
<evidence type="ECO:0000256" key="4">
    <source>
        <dbReference type="PROSITE-ProRule" id="PRU00182"/>
    </source>
</evidence>
<evidence type="ECO:0000256" key="3">
    <source>
        <dbReference type="PIRSR" id="PIRSR606225-1"/>
    </source>
</evidence>
<proteinExistence type="inferred from homology"/>
<dbReference type="NCBIfam" id="TIGR00005">
    <property type="entry name" value="rluA_subfam"/>
    <property type="match status" value="1"/>
</dbReference>